<dbReference type="Pfam" id="PF02397">
    <property type="entry name" value="Bac_transf"/>
    <property type="match status" value="1"/>
</dbReference>
<dbReference type="GO" id="GO:0089702">
    <property type="term" value="F:undecaprenyl-phosphate glucose phosphotransferase activity"/>
    <property type="evidence" value="ECO:0007669"/>
    <property type="project" value="UniProtKB-EC"/>
</dbReference>
<dbReference type="Proteomes" id="UP001218788">
    <property type="component" value="Unassembled WGS sequence"/>
</dbReference>
<dbReference type="NCBIfam" id="TIGR03025">
    <property type="entry name" value="EPS_sugtrans"/>
    <property type="match status" value="1"/>
</dbReference>
<evidence type="ECO:0000313" key="10">
    <source>
        <dbReference type="Proteomes" id="UP001218788"/>
    </source>
</evidence>
<keyword evidence="6 7" id="KW-0472">Membrane</keyword>
<evidence type="ECO:0000256" key="4">
    <source>
        <dbReference type="ARBA" id="ARBA00022692"/>
    </source>
</evidence>
<feature type="domain" description="Bacterial sugar transferase" evidence="8">
    <location>
        <begin position="294"/>
        <end position="476"/>
    </location>
</feature>
<evidence type="ECO:0000313" key="9">
    <source>
        <dbReference type="EMBL" id="MDC8829568.1"/>
    </source>
</evidence>
<dbReference type="PANTHER" id="PTHR30576:SF21">
    <property type="entry name" value="UDP-GLUCOSE:UNDECAPRENYL-PHOSPHATE GLUCOSE-1-PHOSPHATE TRANSFERASE"/>
    <property type="match status" value="1"/>
</dbReference>
<feature type="transmembrane region" description="Helical" evidence="7">
    <location>
        <begin position="123"/>
        <end position="145"/>
    </location>
</feature>
<keyword evidence="10" id="KW-1185">Reference proteome</keyword>
<dbReference type="NCBIfam" id="TIGR03023">
    <property type="entry name" value="WcaJ_sugtrans"/>
    <property type="match status" value="1"/>
</dbReference>
<dbReference type="SUPFAM" id="SSF51735">
    <property type="entry name" value="NAD(P)-binding Rossmann-fold domains"/>
    <property type="match status" value="1"/>
</dbReference>
<evidence type="ECO:0000256" key="7">
    <source>
        <dbReference type="SAM" id="Phobius"/>
    </source>
</evidence>
<feature type="transmembrane region" description="Helical" evidence="7">
    <location>
        <begin position="35"/>
        <end position="55"/>
    </location>
</feature>
<reference evidence="9 10" key="1">
    <citation type="submission" date="2022-10" db="EMBL/GenBank/DDBJ databases">
        <title>Alteromonas sp. chi3 Genome sequencing.</title>
        <authorList>
            <person name="Park S."/>
        </authorList>
    </citation>
    <scope>NUCLEOTIDE SEQUENCE [LARGE SCALE GENOMIC DNA]</scope>
    <source>
        <strain evidence="10">chi3</strain>
    </source>
</reference>
<evidence type="ECO:0000256" key="6">
    <source>
        <dbReference type="ARBA" id="ARBA00023136"/>
    </source>
</evidence>
<evidence type="ECO:0000259" key="8">
    <source>
        <dbReference type="Pfam" id="PF02397"/>
    </source>
</evidence>
<sequence>MSDQDRYKGDNEITEPHVGHGGGFIVRNKNGFATLYRLIDVFIITVLYCMSGFYFEIAFTFAPMLLLFAYVMSFQITAEAIELYRSWRGHRTIEILRAVAIVWFFSGLITLTVGFFFGSKIALLPQFIFLWFCLTLLVLLVWRYVMRKVLFRVRKSGRNSREAIIIGATQVGLNVANQINENEQLGIRFKGLFDDRADTRLSHELQNQILGNIDDAIAMARRNEVDYIYIALPMSAESRIRHILEKCSDTTANVYLVPNFFIYNLLNARWQSIGSVQALSVYDTPFQGAATLLKRIEDVVLSVIILSFLMIPMALIALAVKLTSKGPVIFKQHRYGLDGRPITVYKFRSMTTQDNGEEVKQATKDDPRITRIGAFIRKTSLDELPQFFNVLQGRMSIVGPRPHAVAHNEQYRKIIKGYMLRHKVKPGITGWAQVNGLRGETEIIGKMVKRVEYDLDYIHRWSVWLDIKIIAMTVVNGFVNKNAY</sequence>
<dbReference type="InterPro" id="IPR017473">
    <property type="entry name" value="Undecaprenyl-P_gluc_Ptfrase"/>
</dbReference>
<protein>
    <submittedName>
        <fullName evidence="9">Undecaprenyl-phosphate glucose phosphotransferase</fullName>
        <ecNumber evidence="9">2.7.8.31</ecNumber>
    </submittedName>
</protein>
<dbReference type="RefSeq" id="WP_273638008.1">
    <property type="nucleotide sequence ID" value="NZ_JAQQXP010000001.1"/>
</dbReference>
<feature type="transmembrane region" description="Helical" evidence="7">
    <location>
        <begin position="299"/>
        <end position="320"/>
    </location>
</feature>
<dbReference type="Pfam" id="PF13727">
    <property type="entry name" value="CoA_binding_3"/>
    <property type="match status" value="1"/>
</dbReference>
<dbReference type="EMBL" id="JAQQXP010000001">
    <property type="protein sequence ID" value="MDC8829568.1"/>
    <property type="molecule type" value="Genomic_DNA"/>
</dbReference>
<dbReference type="PANTHER" id="PTHR30576">
    <property type="entry name" value="COLANIC BIOSYNTHESIS UDP-GLUCOSE LIPID CARRIER TRANSFERASE"/>
    <property type="match status" value="1"/>
</dbReference>
<name>A0ABT5L178_9ALTE</name>
<proteinExistence type="inferred from homology"/>
<gene>
    <name evidence="9" type="ORF">OIK42_02220</name>
</gene>
<dbReference type="InterPro" id="IPR003362">
    <property type="entry name" value="Bact_transf"/>
</dbReference>
<keyword evidence="4 7" id="KW-0812">Transmembrane</keyword>
<dbReference type="InterPro" id="IPR036291">
    <property type="entry name" value="NAD(P)-bd_dom_sf"/>
</dbReference>
<comment type="caution">
    <text evidence="9">The sequence shown here is derived from an EMBL/GenBank/DDBJ whole genome shotgun (WGS) entry which is preliminary data.</text>
</comment>
<evidence type="ECO:0000256" key="1">
    <source>
        <dbReference type="ARBA" id="ARBA00004141"/>
    </source>
</evidence>
<organism evidence="9 10">
    <name type="scientific">Alteromonas gilva</name>
    <dbReference type="NCBI Taxonomy" id="2987522"/>
    <lineage>
        <taxon>Bacteria</taxon>
        <taxon>Pseudomonadati</taxon>
        <taxon>Pseudomonadota</taxon>
        <taxon>Gammaproteobacteria</taxon>
        <taxon>Alteromonadales</taxon>
        <taxon>Alteromonadaceae</taxon>
        <taxon>Alteromonas/Salinimonas group</taxon>
        <taxon>Alteromonas</taxon>
    </lineage>
</organism>
<dbReference type="EC" id="2.7.8.31" evidence="9"/>
<keyword evidence="5 7" id="KW-1133">Transmembrane helix</keyword>
<evidence type="ECO:0000256" key="2">
    <source>
        <dbReference type="ARBA" id="ARBA00006464"/>
    </source>
</evidence>
<comment type="similarity">
    <text evidence="2">Belongs to the bacterial sugar transferase family.</text>
</comment>
<feature type="transmembrane region" description="Helical" evidence="7">
    <location>
        <begin position="61"/>
        <end position="83"/>
    </location>
</feature>
<evidence type="ECO:0000256" key="5">
    <source>
        <dbReference type="ARBA" id="ARBA00022989"/>
    </source>
</evidence>
<dbReference type="InterPro" id="IPR017475">
    <property type="entry name" value="EPS_sugar_tfrase"/>
</dbReference>
<keyword evidence="3 9" id="KW-0808">Transferase</keyword>
<dbReference type="Gene3D" id="3.40.50.720">
    <property type="entry name" value="NAD(P)-binding Rossmann-like Domain"/>
    <property type="match status" value="1"/>
</dbReference>
<evidence type="ECO:0000256" key="3">
    <source>
        <dbReference type="ARBA" id="ARBA00022679"/>
    </source>
</evidence>
<comment type="subcellular location">
    <subcellularLocation>
        <location evidence="1">Membrane</location>
        <topology evidence="1">Multi-pass membrane protein</topology>
    </subcellularLocation>
</comment>
<feature type="transmembrane region" description="Helical" evidence="7">
    <location>
        <begin position="95"/>
        <end position="117"/>
    </location>
</feature>
<accession>A0ABT5L178</accession>